<keyword evidence="3" id="KW-1185">Reference proteome</keyword>
<feature type="region of interest" description="Disordered" evidence="1">
    <location>
        <begin position="1"/>
        <end position="71"/>
    </location>
</feature>
<protein>
    <submittedName>
        <fullName evidence="2">Uncharacterized protein</fullName>
    </submittedName>
</protein>
<evidence type="ECO:0000313" key="3">
    <source>
        <dbReference type="Proteomes" id="UP001054889"/>
    </source>
</evidence>
<feature type="compositionally biased region" description="Low complexity" evidence="1">
    <location>
        <begin position="58"/>
        <end position="70"/>
    </location>
</feature>
<feature type="compositionally biased region" description="Low complexity" evidence="1">
    <location>
        <begin position="1"/>
        <end position="14"/>
    </location>
</feature>
<dbReference type="PANTHER" id="PTHR33165:SF57">
    <property type="entry name" value="OS10G0568000 PROTEIN"/>
    <property type="match status" value="1"/>
</dbReference>
<gene>
    <name evidence="2" type="primary">gb21417</name>
    <name evidence="2" type="ORF">PR202_gb21417</name>
</gene>
<evidence type="ECO:0000256" key="1">
    <source>
        <dbReference type="SAM" id="MobiDB-lite"/>
    </source>
</evidence>
<name>A0AAV5FB31_ELECO</name>
<proteinExistence type="predicted"/>
<comment type="caution">
    <text evidence="2">The sequence shown here is derived from an EMBL/GenBank/DDBJ whole genome shotgun (WGS) entry which is preliminary data.</text>
</comment>
<dbReference type="PANTHER" id="PTHR33165">
    <property type="entry name" value="F-BOX DOMAIN CONTAINING PROTEIN-LIKE-RELATED"/>
    <property type="match status" value="1"/>
</dbReference>
<sequence>MTTSPAAAAWGAKAQPTETEGLGEPWWGWPDGADRRARARRRRGRLPPLPRRLPPLAPVLHRPAPLQRPGRPLPRPRRWIVLDKALGRRRFINFTTGECIRVDLRELADHTLLALTPEGLLLLLHEPTRVVRLLNPLTRQLTDLPPVTSLLTEEQRTSGCLGDYLWVSGVGLADASTVAVAFRHPVEQAVFADVIRHRSPGRKRRWGVDADPPHAVRIQGFAR</sequence>
<feature type="compositionally biased region" description="Pro residues" evidence="1">
    <location>
        <begin position="47"/>
        <end position="57"/>
    </location>
</feature>
<dbReference type="Proteomes" id="UP001054889">
    <property type="component" value="Unassembled WGS sequence"/>
</dbReference>
<organism evidence="2 3">
    <name type="scientific">Eleusine coracana subsp. coracana</name>
    <dbReference type="NCBI Taxonomy" id="191504"/>
    <lineage>
        <taxon>Eukaryota</taxon>
        <taxon>Viridiplantae</taxon>
        <taxon>Streptophyta</taxon>
        <taxon>Embryophyta</taxon>
        <taxon>Tracheophyta</taxon>
        <taxon>Spermatophyta</taxon>
        <taxon>Magnoliopsida</taxon>
        <taxon>Liliopsida</taxon>
        <taxon>Poales</taxon>
        <taxon>Poaceae</taxon>
        <taxon>PACMAD clade</taxon>
        <taxon>Chloridoideae</taxon>
        <taxon>Cynodonteae</taxon>
        <taxon>Eleusininae</taxon>
        <taxon>Eleusine</taxon>
    </lineage>
</organism>
<accession>A0AAV5FB31</accession>
<dbReference type="AlphaFoldDB" id="A0AAV5FB31"/>
<reference evidence="2" key="1">
    <citation type="journal article" date="2018" name="DNA Res.">
        <title>Multiple hybrid de novo genome assembly of finger millet, an orphan allotetraploid crop.</title>
        <authorList>
            <person name="Hatakeyama M."/>
            <person name="Aluri S."/>
            <person name="Balachadran M.T."/>
            <person name="Sivarajan S.R."/>
            <person name="Patrignani A."/>
            <person name="Gruter S."/>
            <person name="Poveda L."/>
            <person name="Shimizu-Inatsugi R."/>
            <person name="Baeten J."/>
            <person name="Francoijs K.J."/>
            <person name="Nataraja K.N."/>
            <person name="Reddy Y.A.N."/>
            <person name="Phadnis S."/>
            <person name="Ravikumar R.L."/>
            <person name="Schlapbach R."/>
            <person name="Sreeman S.M."/>
            <person name="Shimizu K.K."/>
        </authorList>
    </citation>
    <scope>NUCLEOTIDE SEQUENCE</scope>
</reference>
<dbReference type="EMBL" id="BQKI01000084">
    <property type="protein sequence ID" value="GJN32878.1"/>
    <property type="molecule type" value="Genomic_DNA"/>
</dbReference>
<reference evidence="2" key="2">
    <citation type="submission" date="2021-12" db="EMBL/GenBank/DDBJ databases">
        <title>Resequencing data analysis of finger millet.</title>
        <authorList>
            <person name="Hatakeyama M."/>
            <person name="Aluri S."/>
            <person name="Balachadran M.T."/>
            <person name="Sivarajan S.R."/>
            <person name="Poveda L."/>
            <person name="Shimizu-Inatsugi R."/>
            <person name="Schlapbach R."/>
            <person name="Sreeman S.M."/>
            <person name="Shimizu K.K."/>
        </authorList>
    </citation>
    <scope>NUCLEOTIDE SEQUENCE</scope>
</reference>
<evidence type="ECO:0000313" key="2">
    <source>
        <dbReference type="EMBL" id="GJN32878.1"/>
    </source>
</evidence>